<protein>
    <recommendedName>
        <fullName evidence="5">DUF4386 family protein</fullName>
    </recommendedName>
</protein>
<dbReference type="AlphaFoldDB" id="A0A840DZ45"/>
<reference evidence="3 4" key="1">
    <citation type="submission" date="2020-08" db="EMBL/GenBank/DDBJ databases">
        <title>Genomic Encyclopedia of Type Strains, Phase IV (KMG-IV): sequencing the most valuable type-strain genomes for metagenomic binning, comparative biology and taxonomic classification.</title>
        <authorList>
            <person name="Goeker M."/>
        </authorList>
    </citation>
    <scope>NUCLEOTIDE SEQUENCE [LARGE SCALE GENOMIC DNA]</scope>
    <source>
        <strain evidence="3 4">DSM 105137</strain>
    </source>
</reference>
<keyword evidence="1" id="KW-1133">Transmembrane helix</keyword>
<feature type="transmembrane region" description="Helical" evidence="1">
    <location>
        <begin position="43"/>
        <end position="61"/>
    </location>
</feature>
<dbReference type="EMBL" id="JACIFF010000002">
    <property type="protein sequence ID" value="MBB4078544.1"/>
    <property type="molecule type" value="Genomic_DNA"/>
</dbReference>
<evidence type="ECO:0008006" key="5">
    <source>
        <dbReference type="Google" id="ProtNLM"/>
    </source>
</evidence>
<evidence type="ECO:0000313" key="3">
    <source>
        <dbReference type="EMBL" id="MBB4078544.1"/>
    </source>
</evidence>
<accession>A0A840DZ45</accession>
<evidence type="ECO:0000256" key="2">
    <source>
        <dbReference type="SAM" id="SignalP"/>
    </source>
</evidence>
<keyword evidence="2" id="KW-0732">Signal</keyword>
<feature type="chain" id="PRO_5032846442" description="DUF4386 family protein" evidence="2">
    <location>
        <begin position="20"/>
        <end position="194"/>
    </location>
</feature>
<dbReference type="RefSeq" id="WP_183494788.1">
    <property type="nucleotide sequence ID" value="NZ_JACIFF010000002.1"/>
</dbReference>
<dbReference type="PROSITE" id="PS51257">
    <property type="entry name" value="PROKAR_LIPOPROTEIN"/>
    <property type="match status" value="1"/>
</dbReference>
<feature type="transmembrane region" description="Helical" evidence="1">
    <location>
        <begin position="112"/>
        <end position="131"/>
    </location>
</feature>
<proteinExistence type="predicted"/>
<dbReference type="Pfam" id="PF22503">
    <property type="entry name" value="DUF6992"/>
    <property type="match status" value="1"/>
</dbReference>
<feature type="transmembrane region" description="Helical" evidence="1">
    <location>
        <begin position="152"/>
        <end position="170"/>
    </location>
</feature>
<keyword evidence="1" id="KW-0812">Transmembrane</keyword>
<gene>
    <name evidence="3" type="ORF">GGR28_001157</name>
</gene>
<name>A0A840DZ45_9BACT</name>
<evidence type="ECO:0000313" key="4">
    <source>
        <dbReference type="Proteomes" id="UP000576209"/>
    </source>
</evidence>
<dbReference type="InterPro" id="IPR054261">
    <property type="entry name" value="DUF6992"/>
</dbReference>
<keyword evidence="1" id="KW-0472">Membrane</keyword>
<sequence>MRYQWLLLFGLLLCSCVTAQNLDGAVNLNLARIDHQKGAMLVLGGWAVGNIGLGLTLRSGTSGETRRFHEMNAIWNVVNLGIAGLGYVAAAREDPSALDLFGSLQKNNGFEKILLLNAGLDVGYIMGGLYLRERAGRVGADVARLRGYGNSVLLQGGFLLLFDLVNYFIAQDRDDSFRLLMGSVGEGVGLQLVF</sequence>
<keyword evidence="4" id="KW-1185">Reference proteome</keyword>
<feature type="signal peptide" evidence="2">
    <location>
        <begin position="1"/>
        <end position="19"/>
    </location>
</feature>
<feature type="transmembrane region" description="Helical" evidence="1">
    <location>
        <begin position="73"/>
        <end position="92"/>
    </location>
</feature>
<comment type="caution">
    <text evidence="3">The sequence shown here is derived from an EMBL/GenBank/DDBJ whole genome shotgun (WGS) entry which is preliminary data.</text>
</comment>
<organism evidence="3 4">
    <name type="scientific">Neolewinella aquimaris</name>
    <dbReference type="NCBI Taxonomy" id="1835722"/>
    <lineage>
        <taxon>Bacteria</taxon>
        <taxon>Pseudomonadati</taxon>
        <taxon>Bacteroidota</taxon>
        <taxon>Saprospiria</taxon>
        <taxon>Saprospirales</taxon>
        <taxon>Lewinellaceae</taxon>
        <taxon>Neolewinella</taxon>
    </lineage>
</organism>
<evidence type="ECO:0000256" key="1">
    <source>
        <dbReference type="SAM" id="Phobius"/>
    </source>
</evidence>
<dbReference type="Proteomes" id="UP000576209">
    <property type="component" value="Unassembled WGS sequence"/>
</dbReference>